<dbReference type="EMBL" id="JACOFT010000002">
    <property type="protein sequence ID" value="MBC3810806.1"/>
    <property type="molecule type" value="Genomic_DNA"/>
</dbReference>
<evidence type="ECO:0000313" key="1">
    <source>
        <dbReference type="EMBL" id="MBC3810806.1"/>
    </source>
</evidence>
<protein>
    <submittedName>
        <fullName evidence="1">Uncharacterized protein</fullName>
    </submittedName>
</protein>
<dbReference type="RefSeq" id="WP_190477843.1">
    <property type="nucleotide sequence ID" value="NZ_JACOFT010000002.1"/>
</dbReference>
<comment type="caution">
    <text evidence="1">The sequence shown here is derived from an EMBL/GenBank/DDBJ whole genome shotgun (WGS) entry which is preliminary data.</text>
</comment>
<reference evidence="1 2" key="1">
    <citation type="submission" date="2020-08" db="EMBL/GenBank/DDBJ databases">
        <title>Novel species isolated from subtropical streams in China.</title>
        <authorList>
            <person name="Lu H."/>
        </authorList>
    </citation>
    <scope>NUCLEOTIDE SEQUENCE [LARGE SCALE GENOMIC DNA]</scope>
    <source>
        <strain evidence="1 2">CCTCC AB 2015119</strain>
    </source>
</reference>
<keyword evidence="2" id="KW-1185">Reference proteome</keyword>
<accession>A0ABR6XD87</accession>
<organism evidence="1 2">
    <name type="scientific">Undibacterium aquatile</name>
    <dbReference type="NCBI Taxonomy" id="1537398"/>
    <lineage>
        <taxon>Bacteria</taxon>
        <taxon>Pseudomonadati</taxon>
        <taxon>Pseudomonadota</taxon>
        <taxon>Betaproteobacteria</taxon>
        <taxon>Burkholderiales</taxon>
        <taxon>Oxalobacteraceae</taxon>
        <taxon>Undibacterium</taxon>
    </lineage>
</organism>
<proteinExistence type="predicted"/>
<evidence type="ECO:0000313" key="2">
    <source>
        <dbReference type="Proteomes" id="UP000637632"/>
    </source>
</evidence>
<name>A0ABR6XD87_9BURK</name>
<gene>
    <name evidence="1" type="ORF">H8K26_05070</name>
</gene>
<sequence>MNKALAIFFAILLVLLSIGSVIAIPSPGSVAANPNSGFSAGKHTQASVADVSLSATTIDKHKNCGFKKMSATSSCESPLADVKKNKLSVDERKVLRRQIRDVEQEFDAAK</sequence>
<dbReference type="Proteomes" id="UP000637632">
    <property type="component" value="Unassembled WGS sequence"/>
</dbReference>